<keyword evidence="2" id="KW-1185">Reference proteome</keyword>
<comment type="caution">
    <text evidence="1">The sequence shown here is derived from an EMBL/GenBank/DDBJ whole genome shotgun (WGS) entry which is preliminary data.</text>
</comment>
<dbReference type="Proteomes" id="UP000582659">
    <property type="component" value="Unassembled WGS sequence"/>
</dbReference>
<reference evidence="1" key="1">
    <citation type="submission" date="2020-09" db="EMBL/GenBank/DDBJ databases">
        <authorList>
            <person name="Kikuchi T."/>
        </authorList>
    </citation>
    <scope>NUCLEOTIDE SEQUENCE</scope>
    <source>
        <strain evidence="1">Ka4C1</strain>
    </source>
</reference>
<name>A0A7I8XIJ4_BURXY</name>
<organism evidence="1 2">
    <name type="scientific">Bursaphelenchus xylophilus</name>
    <name type="common">Pinewood nematode worm</name>
    <name type="synonym">Aphelenchoides xylophilus</name>
    <dbReference type="NCBI Taxonomy" id="6326"/>
    <lineage>
        <taxon>Eukaryota</taxon>
        <taxon>Metazoa</taxon>
        <taxon>Ecdysozoa</taxon>
        <taxon>Nematoda</taxon>
        <taxon>Chromadorea</taxon>
        <taxon>Rhabditida</taxon>
        <taxon>Tylenchina</taxon>
        <taxon>Tylenchomorpha</taxon>
        <taxon>Aphelenchoidea</taxon>
        <taxon>Aphelenchoididae</taxon>
        <taxon>Bursaphelenchus</taxon>
    </lineage>
</organism>
<evidence type="ECO:0000313" key="1">
    <source>
        <dbReference type="EMBL" id="CAD5210110.1"/>
    </source>
</evidence>
<accession>A0A7I8XIJ4</accession>
<dbReference type="EMBL" id="CAJFDI010000001">
    <property type="protein sequence ID" value="CAD5210110.1"/>
    <property type="molecule type" value="Genomic_DNA"/>
</dbReference>
<proteinExistence type="predicted"/>
<protein>
    <submittedName>
        <fullName evidence="1">(pine wood nematode) hypothetical protein</fullName>
    </submittedName>
</protein>
<dbReference type="AlphaFoldDB" id="A0A7I8XIJ4"/>
<sequence>MDSPRRSFAPTLLLFCIDSRPALGFSFLSPKKAFPFSESACGKSERGFEAICTAKAPSFLSSKLLSALFAASTQAWLEAENLNFISFGPMLNPYQNVWNR</sequence>
<evidence type="ECO:0000313" key="2">
    <source>
        <dbReference type="Proteomes" id="UP000659654"/>
    </source>
</evidence>
<gene>
    <name evidence="1" type="ORF">BXYJ_LOCUS1771</name>
</gene>
<dbReference type="EMBL" id="CAJFCV020000001">
    <property type="protein sequence ID" value="CAG9085748.1"/>
    <property type="molecule type" value="Genomic_DNA"/>
</dbReference>
<dbReference type="Proteomes" id="UP000659654">
    <property type="component" value="Unassembled WGS sequence"/>
</dbReference>